<dbReference type="Proteomes" id="UP001162834">
    <property type="component" value="Chromosome"/>
</dbReference>
<name>A0A9E6XSF2_9ACTN</name>
<dbReference type="RefSeq" id="WP_259313506.1">
    <property type="nucleotide sequence ID" value="NZ_CP087164.1"/>
</dbReference>
<accession>A0A9E6XSF2</accession>
<evidence type="ECO:0000313" key="1">
    <source>
        <dbReference type="EMBL" id="UGS33814.1"/>
    </source>
</evidence>
<dbReference type="EMBL" id="CP087164">
    <property type="protein sequence ID" value="UGS33814.1"/>
    <property type="molecule type" value="Genomic_DNA"/>
</dbReference>
<dbReference type="AlphaFoldDB" id="A0A9E6XSF2"/>
<gene>
    <name evidence="1" type="ORF">DSM104329_00179</name>
</gene>
<protein>
    <submittedName>
        <fullName evidence="1">Uncharacterized protein</fullName>
    </submittedName>
</protein>
<organism evidence="1 2">
    <name type="scientific">Capillimicrobium parvum</name>
    <dbReference type="NCBI Taxonomy" id="2884022"/>
    <lineage>
        <taxon>Bacteria</taxon>
        <taxon>Bacillati</taxon>
        <taxon>Actinomycetota</taxon>
        <taxon>Thermoleophilia</taxon>
        <taxon>Solirubrobacterales</taxon>
        <taxon>Capillimicrobiaceae</taxon>
        <taxon>Capillimicrobium</taxon>
    </lineage>
</organism>
<keyword evidence="2" id="KW-1185">Reference proteome</keyword>
<dbReference type="KEGG" id="sbae:DSM104329_00179"/>
<sequence length="225" mass="25449">MSARSERHPLTEAAPDRLRAAIRAGDTETALAEVDNVLAEAVPIHDMMGDLASALLTFIAERLGEDAVEDAWRYAGETCWRPFFDAFRASGDVEAFARTFIAFLHSHRYDFSVIEDDERWVIEVHRGTSGERMLIEGKVAGSNGHPDGHRRYGVTEKAHPWTFGFEGFPYYDVHSAVWMHLNPREWGWPVLDCEYGVKDHGDVAEQRFIVYKDPEKRAAELAAAQ</sequence>
<proteinExistence type="predicted"/>
<reference evidence="1" key="1">
    <citation type="journal article" date="2022" name="Int. J. Syst. Evol. Microbiol.">
        <title>Pseudomonas aegrilactucae sp. nov. and Pseudomonas morbosilactucae sp. nov., pathogens causing bacterial rot of lettuce in Japan.</title>
        <authorList>
            <person name="Sawada H."/>
            <person name="Fujikawa T."/>
            <person name="Satou M."/>
        </authorList>
    </citation>
    <scope>NUCLEOTIDE SEQUENCE</scope>
    <source>
        <strain evidence="1">0166_1</strain>
    </source>
</reference>
<evidence type="ECO:0000313" key="2">
    <source>
        <dbReference type="Proteomes" id="UP001162834"/>
    </source>
</evidence>